<evidence type="ECO:0000313" key="1">
    <source>
        <dbReference type="EMBL" id="SVD65673.1"/>
    </source>
</evidence>
<proteinExistence type="predicted"/>
<gene>
    <name evidence="1" type="ORF">METZ01_LOCUS418527</name>
</gene>
<organism evidence="1">
    <name type="scientific">marine metagenome</name>
    <dbReference type="NCBI Taxonomy" id="408172"/>
    <lineage>
        <taxon>unclassified sequences</taxon>
        <taxon>metagenomes</taxon>
        <taxon>ecological metagenomes</taxon>
    </lineage>
</organism>
<accession>A0A382X410</accession>
<dbReference type="EMBL" id="UINC01164692">
    <property type="protein sequence ID" value="SVD65673.1"/>
    <property type="molecule type" value="Genomic_DNA"/>
</dbReference>
<dbReference type="AlphaFoldDB" id="A0A382X410"/>
<name>A0A382X410_9ZZZZ</name>
<reference evidence="1" key="1">
    <citation type="submission" date="2018-05" db="EMBL/GenBank/DDBJ databases">
        <authorList>
            <person name="Lanie J.A."/>
            <person name="Ng W.-L."/>
            <person name="Kazmierczak K.M."/>
            <person name="Andrzejewski T.M."/>
            <person name="Davidsen T.M."/>
            <person name="Wayne K.J."/>
            <person name="Tettelin H."/>
            <person name="Glass J.I."/>
            <person name="Rusch D."/>
            <person name="Podicherti R."/>
            <person name="Tsui H.-C.T."/>
            <person name="Winkler M.E."/>
        </authorList>
    </citation>
    <scope>NUCLEOTIDE SEQUENCE</scope>
</reference>
<protein>
    <submittedName>
        <fullName evidence="1">Uncharacterized protein</fullName>
    </submittedName>
</protein>
<feature type="non-terminal residue" evidence="1">
    <location>
        <position position="1"/>
    </location>
</feature>
<sequence>YDFHKYAWHLGNGGSQPCPRPYAVKTNVTEGTMKKLFSGISALVAIAFAASLPVPAVAADVNMAGVTYIIFSITQDKNTDFHTKGIGVGKGVYLPEDGANPLANGMADFDLVFHSAKREDIEYLQRTGAYGEVVITDAEKDYLILGYVRHPGEQVKWIANGGSGKYADASGNGDMVIQPLPTGVFKFTLSGTITID</sequence>